<gene>
    <name evidence="2" type="ORF">HNR46_002890</name>
</gene>
<dbReference type="AlphaFoldDB" id="A0A840V3T5"/>
<dbReference type="RefSeq" id="WP_184019844.1">
    <property type="nucleotide sequence ID" value="NZ_JACHFD010000014.1"/>
</dbReference>
<keyword evidence="1" id="KW-0472">Membrane</keyword>
<comment type="caution">
    <text evidence="2">The sequence shown here is derived from an EMBL/GenBank/DDBJ whole genome shotgun (WGS) entry which is preliminary data.</text>
</comment>
<keyword evidence="1" id="KW-1133">Transmembrane helix</keyword>
<sequence length="403" mass="45416">MPCVPHRRYTRFILSTIALTLLLIGVTNLVVNPWRVLPTFLSSKSLEPWRDFPRHTRTGKAGVVLTHPDTQLAMFGSSRVAIAMRSNDPAWQGLPALNVGVPCGNIIENTTVAHYSLDRLPETDWLILNLDYGTFMSDGDSRALADFYESPFSPSPPLERNLRYLVGTSTLIGSIDTLKRAAEGETSQFSPRGDWLTWHIDEPRQLLAQHLRDRKKGRDQQYGNHPEALREARKACFVALLDRCLSQGIRVTLTCIPMQALTQAWLGEDPAPGPVWETERRYFASVVDAMRLKYPDQQLDWWDFSLFHPLTTEPFPPVGKHLGGTDHWIDHSHPNSLLGAIMAARIAGTQGPEHAGPPFGWHVDGSNIDAFLADLVRTEAEYRQQMPQEIEWARKVTQTSTRP</sequence>
<evidence type="ECO:0000313" key="3">
    <source>
        <dbReference type="Proteomes" id="UP000557717"/>
    </source>
</evidence>
<name>A0A840V3T5_9BACT</name>
<keyword evidence="1" id="KW-0812">Transmembrane</keyword>
<dbReference type="Proteomes" id="UP000557717">
    <property type="component" value="Unassembled WGS sequence"/>
</dbReference>
<evidence type="ECO:0000313" key="2">
    <source>
        <dbReference type="EMBL" id="MBB5352642.1"/>
    </source>
</evidence>
<keyword evidence="3" id="KW-1185">Reference proteome</keyword>
<evidence type="ECO:0000256" key="1">
    <source>
        <dbReference type="SAM" id="Phobius"/>
    </source>
</evidence>
<dbReference type="EMBL" id="JACHFD010000014">
    <property type="protein sequence ID" value="MBB5352642.1"/>
    <property type="molecule type" value="Genomic_DNA"/>
</dbReference>
<reference evidence="2 3" key="1">
    <citation type="submission" date="2020-08" db="EMBL/GenBank/DDBJ databases">
        <title>Genomic Encyclopedia of Type Strains, Phase IV (KMG-IV): sequencing the most valuable type-strain genomes for metagenomic binning, comparative biology and taxonomic classification.</title>
        <authorList>
            <person name="Goeker M."/>
        </authorList>
    </citation>
    <scope>NUCLEOTIDE SEQUENCE [LARGE SCALE GENOMIC DNA]</scope>
    <source>
        <strain evidence="2 3">YC6886</strain>
    </source>
</reference>
<protein>
    <submittedName>
        <fullName evidence="2">Uncharacterized protein</fullName>
    </submittedName>
</protein>
<organism evidence="2 3">
    <name type="scientific">Haloferula luteola</name>
    <dbReference type="NCBI Taxonomy" id="595692"/>
    <lineage>
        <taxon>Bacteria</taxon>
        <taxon>Pseudomonadati</taxon>
        <taxon>Verrucomicrobiota</taxon>
        <taxon>Verrucomicrobiia</taxon>
        <taxon>Verrucomicrobiales</taxon>
        <taxon>Verrucomicrobiaceae</taxon>
        <taxon>Haloferula</taxon>
    </lineage>
</organism>
<feature type="transmembrane region" description="Helical" evidence="1">
    <location>
        <begin position="12"/>
        <end position="31"/>
    </location>
</feature>
<proteinExistence type="predicted"/>
<accession>A0A840V3T5</accession>